<evidence type="ECO:0000256" key="4">
    <source>
        <dbReference type="PROSITE-ProRule" id="PRU00169"/>
    </source>
</evidence>
<dbReference type="EMBL" id="CP097899">
    <property type="protein sequence ID" value="URN94902.1"/>
    <property type="molecule type" value="Genomic_DNA"/>
</dbReference>
<dbReference type="InterPro" id="IPR018062">
    <property type="entry name" value="HTH_AraC-typ_CS"/>
</dbReference>
<dbReference type="InterPro" id="IPR018060">
    <property type="entry name" value="HTH_AraC"/>
</dbReference>
<dbReference type="PANTHER" id="PTHR43280">
    <property type="entry name" value="ARAC-FAMILY TRANSCRIPTIONAL REGULATOR"/>
    <property type="match status" value="1"/>
</dbReference>
<dbReference type="InterPro" id="IPR009057">
    <property type="entry name" value="Homeodomain-like_sf"/>
</dbReference>
<dbReference type="GO" id="GO:0003700">
    <property type="term" value="F:DNA-binding transcription factor activity"/>
    <property type="evidence" value="ECO:0007669"/>
    <property type="project" value="InterPro"/>
</dbReference>
<evidence type="ECO:0000313" key="8">
    <source>
        <dbReference type="Proteomes" id="UP001056756"/>
    </source>
</evidence>
<dbReference type="Gene3D" id="3.40.50.2300">
    <property type="match status" value="1"/>
</dbReference>
<dbReference type="GO" id="GO:0000160">
    <property type="term" value="P:phosphorelay signal transduction system"/>
    <property type="evidence" value="ECO:0007669"/>
    <property type="project" value="InterPro"/>
</dbReference>
<gene>
    <name evidence="7" type="ORF">NAG76_01185</name>
</gene>
<feature type="domain" description="Response regulatory" evidence="6">
    <location>
        <begin position="3"/>
        <end position="120"/>
    </location>
</feature>
<dbReference type="InterPro" id="IPR011006">
    <property type="entry name" value="CheY-like_superfamily"/>
</dbReference>
<evidence type="ECO:0000256" key="2">
    <source>
        <dbReference type="ARBA" id="ARBA00023125"/>
    </source>
</evidence>
<protein>
    <submittedName>
        <fullName evidence="7">Response regulator</fullName>
    </submittedName>
</protein>
<feature type="modified residue" description="4-aspartylphosphate" evidence="4">
    <location>
        <position position="55"/>
    </location>
</feature>
<dbReference type="PRINTS" id="PR00032">
    <property type="entry name" value="HTHARAC"/>
</dbReference>
<dbReference type="GO" id="GO:0043565">
    <property type="term" value="F:sequence-specific DNA binding"/>
    <property type="evidence" value="ECO:0007669"/>
    <property type="project" value="InterPro"/>
</dbReference>
<proteinExistence type="predicted"/>
<keyword evidence="1" id="KW-0805">Transcription regulation</keyword>
<evidence type="ECO:0000259" key="5">
    <source>
        <dbReference type="PROSITE" id="PS01124"/>
    </source>
</evidence>
<evidence type="ECO:0000256" key="3">
    <source>
        <dbReference type="ARBA" id="ARBA00023163"/>
    </source>
</evidence>
<dbReference type="InterPro" id="IPR020449">
    <property type="entry name" value="Tscrpt_reg_AraC-type_HTH"/>
</dbReference>
<dbReference type="PROSITE" id="PS50110">
    <property type="entry name" value="RESPONSE_REGULATORY"/>
    <property type="match status" value="1"/>
</dbReference>
<reference evidence="7" key="1">
    <citation type="submission" date="2022-05" db="EMBL/GenBank/DDBJ databases">
        <title>Novel bacterial taxa in a minimal lignocellulolytic consortium and its capacity to transform plastics disclosed by genome-resolved metagenomics.</title>
        <authorList>
            <person name="Rodriguez C.A.D."/>
            <person name="Diaz-Garcia L."/>
            <person name="Herrera K."/>
            <person name="Tarazona N.A."/>
            <person name="Sproer C."/>
            <person name="Overmann J."/>
            <person name="Jimenez D.J."/>
        </authorList>
    </citation>
    <scope>NUCLEOTIDE SEQUENCE</scope>
    <source>
        <strain evidence="7">MAG5</strain>
    </source>
</reference>
<evidence type="ECO:0000313" key="7">
    <source>
        <dbReference type="EMBL" id="URN94902.1"/>
    </source>
</evidence>
<dbReference type="AlphaFoldDB" id="A0A9J6ZFI0"/>
<keyword evidence="3" id="KW-0804">Transcription</keyword>
<dbReference type="Proteomes" id="UP001056756">
    <property type="component" value="Chromosome"/>
</dbReference>
<name>A0A9J6ZFI0_9BACL</name>
<dbReference type="Gene3D" id="1.10.10.60">
    <property type="entry name" value="Homeodomain-like"/>
    <property type="match status" value="2"/>
</dbReference>
<sequence>MKTILIVDDEPRTRDGIQKVLDIWSAGKYRIETAPNGIVALEWLNHNEAHLLISDIRMPELTGLELVERLDKYEKRPNVILVSGYSDFSYAQQALRFGVVDYLLKPIDKASLIQAIEKAILRVEEQERFKVMTEVVDTKRLEASQHSSQNPHINTALTYIHEHLSEQITMKEISDYLHMNASYFSVLFKEHVGLTFSDYVTRGRMQLAKELLLTTNDSMADIAEKVGYQTDKYFGKVFRSVAGITPAQYRKEKSIHNDTTIQ</sequence>
<dbReference type="PROSITE" id="PS01124">
    <property type="entry name" value="HTH_ARAC_FAMILY_2"/>
    <property type="match status" value="1"/>
</dbReference>
<keyword evidence="2" id="KW-0238">DNA-binding</keyword>
<dbReference type="SMART" id="SM00342">
    <property type="entry name" value="HTH_ARAC"/>
    <property type="match status" value="1"/>
</dbReference>
<accession>A0A9J6ZFI0</accession>
<feature type="domain" description="HTH araC/xylS-type" evidence="5">
    <location>
        <begin position="154"/>
        <end position="252"/>
    </location>
</feature>
<dbReference type="Pfam" id="PF00072">
    <property type="entry name" value="Response_reg"/>
    <property type="match status" value="1"/>
</dbReference>
<dbReference type="KEGG" id="plig:NAG76_01185"/>
<dbReference type="CDD" id="cd17536">
    <property type="entry name" value="REC_YesN-like"/>
    <property type="match status" value="1"/>
</dbReference>
<dbReference type="InterPro" id="IPR001789">
    <property type="entry name" value="Sig_transdc_resp-reg_receiver"/>
</dbReference>
<organism evidence="7 8">
    <name type="scientific">Candidatus Pristimantibacillus lignocellulolyticus</name>
    <dbReference type="NCBI Taxonomy" id="2994561"/>
    <lineage>
        <taxon>Bacteria</taxon>
        <taxon>Bacillati</taxon>
        <taxon>Bacillota</taxon>
        <taxon>Bacilli</taxon>
        <taxon>Bacillales</taxon>
        <taxon>Paenibacillaceae</taxon>
        <taxon>Candidatus Pristimantibacillus</taxon>
    </lineage>
</organism>
<dbReference type="SMART" id="SM00448">
    <property type="entry name" value="REC"/>
    <property type="match status" value="1"/>
</dbReference>
<dbReference type="PROSITE" id="PS00041">
    <property type="entry name" value="HTH_ARAC_FAMILY_1"/>
    <property type="match status" value="1"/>
</dbReference>
<evidence type="ECO:0000256" key="1">
    <source>
        <dbReference type="ARBA" id="ARBA00023015"/>
    </source>
</evidence>
<keyword evidence="4" id="KW-0597">Phosphoprotein</keyword>
<dbReference type="SUPFAM" id="SSF52172">
    <property type="entry name" value="CheY-like"/>
    <property type="match status" value="1"/>
</dbReference>
<evidence type="ECO:0000259" key="6">
    <source>
        <dbReference type="PROSITE" id="PS50110"/>
    </source>
</evidence>
<dbReference type="PANTHER" id="PTHR43280:SF2">
    <property type="entry name" value="HTH-TYPE TRANSCRIPTIONAL REGULATOR EXSA"/>
    <property type="match status" value="1"/>
</dbReference>
<dbReference type="Pfam" id="PF12833">
    <property type="entry name" value="HTH_18"/>
    <property type="match status" value="1"/>
</dbReference>
<dbReference type="SUPFAM" id="SSF46689">
    <property type="entry name" value="Homeodomain-like"/>
    <property type="match status" value="2"/>
</dbReference>